<evidence type="ECO:0000313" key="2">
    <source>
        <dbReference type="WBParaSite" id="ACRNAN_scaffold28496.g22089.t1"/>
    </source>
</evidence>
<evidence type="ECO:0000313" key="1">
    <source>
        <dbReference type="Proteomes" id="UP000887540"/>
    </source>
</evidence>
<reference evidence="2" key="1">
    <citation type="submission" date="2022-11" db="UniProtKB">
        <authorList>
            <consortium name="WormBaseParasite"/>
        </authorList>
    </citation>
    <scope>IDENTIFICATION</scope>
</reference>
<keyword evidence="1" id="KW-1185">Reference proteome</keyword>
<protein>
    <submittedName>
        <fullName evidence="2">Transposase</fullName>
    </submittedName>
</protein>
<accession>A0A914DLT5</accession>
<dbReference type="GO" id="GO:0003676">
    <property type="term" value="F:nucleic acid binding"/>
    <property type="evidence" value="ECO:0007669"/>
    <property type="project" value="InterPro"/>
</dbReference>
<proteinExistence type="predicted"/>
<organism evidence="1 2">
    <name type="scientific">Acrobeloides nanus</name>
    <dbReference type="NCBI Taxonomy" id="290746"/>
    <lineage>
        <taxon>Eukaryota</taxon>
        <taxon>Metazoa</taxon>
        <taxon>Ecdysozoa</taxon>
        <taxon>Nematoda</taxon>
        <taxon>Chromadorea</taxon>
        <taxon>Rhabditida</taxon>
        <taxon>Tylenchina</taxon>
        <taxon>Cephalobomorpha</taxon>
        <taxon>Cephaloboidea</taxon>
        <taxon>Cephalobidae</taxon>
        <taxon>Acrobeloides</taxon>
    </lineage>
</organism>
<dbReference type="Proteomes" id="UP000887540">
    <property type="component" value="Unplaced"/>
</dbReference>
<name>A0A914DLT5_9BILA</name>
<sequence>MVWACITHRGKGPLVFIEEGVKINKANYVEMLQEHLIPWAKKVFGWDDDTEEYEVEWVYQQDSAPSHKAKETQRWLRENVPDFITVLNGRRTARI</sequence>
<dbReference type="WBParaSite" id="ACRNAN_scaffold28496.g22089.t1">
    <property type="protein sequence ID" value="ACRNAN_scaffold28496.g22089.t1"/>
    <property type="gene ID" value="ACRNAN_scaffold28496.g22089"/>
</dbReference>
<dbReference type="Gene3D" id="3.30.420.10">
    <property type="entry name" value="Ribonuclease H-like superfamily/Ribonuclease H"/>
    <property type="match status" value="1"/>
</dbReference>
<dbReference type="AlphaFoldDB" id="A0A914DLT5"/>
<dbReference type="InterPro" id="IPR036397">
    <property type="entry name" value="RNaseH_sf"/>
</dbReference>